<gene>
    <name evidence="2" type="ORF">SCOCK_60220</name>
</gene>
<accession>A0A9W4GVG4</accession>
<feature type="compositionally biased region" description="Basic residues" evidence="1">
    <location>
        <begin position="37"/>
        <end position="58"/>
    </location>
</feature>
<evidence type="ECO:0000256" key="1">
    <source>
        <dbReference type="SAM" id="MobiDB-lite"/>
    </source>
</evidence>
<feature type="region of interest" description="Disordered" evidence="1">
    <location>
        <begin position="1"/>
        <end position="58"/>
    </location>
</feature>
<dbReference type="AlphaFoldDB" id="A0A9W4GVG4"/>
<evidence type="ECO:0000313" key="3">
    <source>
        <dbReference type="Proteomes" id="UP001152519"/>
    </source>
</evidence>
<name>A0A9W4GVG4_9ACTN</name>
<dbReference type="EMBL" id="CAJSLV010000092">
    <property type="protein sequence ID" value="CAG6397887.1"/>
    <property type="molecule type" value="Genomic_DNA"/>
</dbReference>
<feature type="compositionally biased region" description="Pro residues" evidence="1">
    <location>
        <begin position="1"/>
        <end position="10"/>
    </location>
</feature>
<reference evidence="2" key="1">
    <citation type="submission" date="2021-05" db="EMBL/GenBank/DDBJ databases">
        <authorList>
            <person name="Arsene-Ploetze F."/>
        </authorList>
    </citation>
    <scope>NUCLEOTIDE SEQUENCE</scope>
    <source>
        <strain evidence="2">DSM 42138</strain>
    </source>
</reference>
<comment type="caution">
    <text evidence="2">The sequence shown here is derived from an EMBL/GenBank/DDBJ whole genome shotgun (WGS) entry which is preliminary data.</text>
</comment>
<keyword evidence="3" id="KW-1185">Reference proteome</keyword>
<protein>
    <submittedName>
        <fullName evidence="2">Uncharacterized protein</fullName>
    </submittedName>
</protein>
<dbReference type="Proteomes" id="UP001152519">
    <property type="component" value="Unassembled WGS sequence"/>
</dbReference>
<organism evidence="2 3">
    <name type="scientific">Actinacidiphila cocklensis</name>
    <dbReference type="NCBI Taxonomy" id="887465"/>
    <lineage>
        <taxon>Bacteria</taxon>
        <taxon>Bacillati</taxon>
        <taxon>Actinomycetota</taxon>
        <taxon>Actinomycetes</taxon>
        <taxon>Kitasatosporales</taxon>
        <taxon>Streptomycetaceae</taxon>
        <taxon>Actinacidiphila</taxon>
    </lineage>
</organism>
<proteinExistence type="predicted"/>
<evidence type="ECO:0000313" key="2">
    <source>
        <dbReference type="EMBL" id="CAG6397887.1"/>
    </source>
</evidence>
<sequence length="58" mass="6810">MASCSPPVPRGPGRRSPARLGPPRLRQQATDPVECHRVRRLRQPRDHARRARRRRPQR</sequence>